<proteinExistence type="predicted"/>
<evidence type="ECO:0000313" key="4">
    <source>
        <dbReference type="Proteomes" id="UP000572635"/>
    </source>
</evidence>
<accession>A0A7W8QPR1</accession>
<dbReference type="AlphaFoldDB" id="A0A7W8QPR1"/>
<organism evidence="3 4">
    <name type="scientific">Nocardiopsis composta</name>
    <dbReference type="NCBI Taxonomy" id="157465"/>
    <lineage>
        <taxon>Bacteria</taxon>
        <taxon>Bacillati</taxon>
        <taxon>Actinomycetota</taxon>
        <taxon>Actinomycetes</taxon>
        <taxon>Streptosporangiales</taxon>
        <taxon>Nocardiopsidaceae</taxon>
        <taxon>Nocardiopsis</taxon>
    </lineage>
</organism>
<gene>
    <name evidence="3" type="ORF">HDA36_004293</name>
</gene>
<dbReference type="EMBL" id="JACHDB010000001">
    <property type="protein sequence ID" value="MBB5434209.1"/>
    <property type="molecule type" value="Genomic_DNA"/>
</dbReference>
<dbReference type="RefSeq" id="WP_312893761.1">
    <property type="nucleotide sequence ID" value="NZ_BAAAJD010000021.1"/>
</dbReference>
<keyword evidence="1" id="KW-0472">Membrane</keyword>
<keyword evidence="1" id="KW-1133">Transmembrane helix</keyword>
<feature type="transmembrane region" description="Helical" evidence="1">
    <location>
        <begin position="120"/>
        <end position="142"/>
    </location>
</feature>
<dbReference type="Pfam" id="PF12158">
    <property type="entry name" value="DUF3592"/>
    <property type="match status" value="1"/>
</dbReference>
<keyword evidence="1" id="KW-0812">Transmembrane</keyword>
<dbReference type="Proteomes" id="UP000572635">
    <property type="component" value="Unassembled WGS sequence"/>
</dbReference>
<evidence type="ECO:0000256" key="1">
    <source>
        <dbReference type="SAM" id="Phobius"/>
    </source>
</evidence>
<evidence type="ECO:0000259" key="2">
    <source>
        <dbReference type="Pfam" id="PF12158"/>
    </source>
</evidence>
<keyword evidence="4" id="KW-1185">Reference proteome</keyword>
<feature type="domain" description="DUF3592" evidence="2">
    <location>
        <begin position="51"/>
        <end position="113"/>
    </location>
</feature>
<sequence length="143" mass="15293">MSGGDAPIIGRLFMVLLPLLVGGYGAWLLYDVLRIRGTGVRVPGVVGGHQVRIRVDVGDAQVGATSSAVFSFRTKDGRDVRTRQRIRVSTNLMRTGRRVTVAYDPADPERAEILEARSQVLGAALFTAVGGVLFVVALAVALF</sequence>
<reference evidence="3 4" key="1">
    <citation type="submission" date="2020-08" db="EMBL/GenBank/DDBJ databases">
        <title>Sequencing the genomes of 1000 actinobacteria strains.</title>
        <authorList>
            <person name="Klenk H.-P."/>
        </authorList>
    </citation>
    <scope>NUCLEOTIDE SEQUENCE [LARGE SCALE GENOMIC DNA]</scope>
    <source>
        <strain evidence="3 4">DSM 44551</strain>
    </source>
</reference>
<protein>
    <recommendedName>
        <fullName evidence="2">DUF3592 domain-containing protein</fullName>
    </recommendedName>
</protein>
<feature type="transmembrane region" description="Helical" evidence="1">
    <location>
        <begin position="12"/>
        <end position="33"/>
    </location>
</feature>
<name>A0A7W8QPR1_9ACTN</name>
<comment type="caution">
    <text evidence="3">The sequence shown here is derived from an EMBL/GenBank/DDBJ whole genome shotgun (WGS) entry which is preliminary data.</text>
</comment>
<evidence type="ECO:0000313" key="3">
    <source>
        <dbReference type="EMBL" id="MBB5434209.1"/>
    </source>
</evidence>
<dbReference type="InterPro" id="IPR021994">
    <property type="entry name" value="DUF3592"/>
</dbReference>